<feature type="region of interest" description="Disordered" evidence="1">
    <location>
        <begin position="1"/>
        <end position="79"/>
    </location>
</feature>
<evidence type="ECO:0000313" key="2">
    <source>
        <dbReference type="EMBL" id="KAK0669129.1"/>
    </source>
</evidence>
<evidence type="ECO:0000313" key="3">
    <source>
        <dbReference type="Proteomes" id="UP001174997"/>
    </source>
</evidence>
<name>A0AA39ZDS8_9PEZI</name>
<accession>A0AA39ZDS8</accession>
<comment type="caution">
    <text evidence="2">The sequence shown here is derived from an EMBL/GenBank/DDBJ whole genome shotgun (WGS) entry which is preliminary data.</text>
</comment>
<dbReference type="Proteomes" id="UP001174997">
    <property type="component" value="Unassembled WGS sequence"/>
</dbReference>
<feature type="compositionally biased region" description="Basic and acidic residues" evidence="1">
    <location>
        <begin position="10"/>
        <end position="31"/>
    </location>
</feature>
<protein>
    <submittedName>
        <fullName evidence="2">Uncharacterized protein</fullName>
    </submittedName>
</protein>
<gene>
    <name evidence="2" type="ORF">QBC41DRAFT_302714</name>
</gene>
<organism evidence="2 3">
    <name type="scientific">Cercophora samala</name>
    <dbReference type="NCBI Taxonomy" id="330535"/>
    <lineage>
        <taxon>Eukaryota</taxon>
        <taxon>Fungi</taxon>
        <taxon>Dikarya</taxon>
        <taxon>Ascomycota</taxon>
        <taxon>Pezizomycotina</taxon>
        <taxon>Sordariomycetes</taxon>
        <taxon>Sordariomycetidae</taxon>
        <taxon>Sordariales</taxon>
        <taxon>Lasiosphaeriaceae</taxon>
        <taxon>Cercophora</taxon>
    </lineage>
</organism>
<evidence type="ECO:0000256" key="1">
    <source>
        <dbReference type="SAM" id="MobiDB-lite"/>
    </source>
</evidence>
<reference evidence="2" key="1">
    <citation type="submission" date="2023-06" db="EMBL/GenBank/DDBJ databases">
        <title>Genome-scale phylogeny and comparative genomics of the fungal order Sordariales.</title>
        <authorList>
            <consortium name="Lawrence Berkeley National Laboratory"/>
            <person name="Hensen N."/>
            <person name="Bonometti L."/>
            <person name="Westerberg I."/>
            <person name="Brannstrom I.O."/>
            <person name="Guillou S."/>
            <person name="Cros-Aarteil S."/>
            <person name="Calhoun S."/>
            <person name="Haridas S."/>
            <person name="Kuo A."/>
            <person name="Mondo S."/>
            <person name="Pangilinan J."/>
            <person name="Riley R."/>
            <person name="Labutti K."/>
            <person name="Andreopoulos B."/>
            <person name="Lipzen A."/>
            <person name="Chen C."/>
            <person name="Yanf M."/>
            <person name="Daum C."/>
            <person name="Ng V."/>
            <person name="Clum A."/>
            <person name="Steindorff A."/>
            <person name="Ohm R."/>
            <person name="Martin F."/>
            <person name="Silar P."/>
            <person name="Natvig D."/>
            <person name="Lalanne C."/>
            <person name="Gautier V."/>
            <person name="Ament-Velasquez S.L."/>
            <person name="Kruys A."/>
            <person name="Hutchinson M.I."/>
            <person name="Powell A.J."/>
            <person name="Barry K."/>
            <person name="Miller A.N."/>
            <person name="Grigoriev I.V."/>
            <person name="Debuchy R."/>
            <person name="Gladieux P."/>
            <person name="Thoren M.H."/>
            <person name="Johannesson H."/>
        </authorList>
    </citation>
    <scope>NUCLEOTIDE SEQUENCE</scope>
    <source>
        <strain evidence="2">CBS 307.81</strain>
    </source>
</reference>
<keyword evidence="3" id="KW-1185">Reference proteome</keyword>
<dbReference type="EMBL" id="JAULSY010000046">
    <property type="protein sequence ID" value="KAK0669129.1"/>
    <property type="molecule type" value="Genomic_DNA"/>
</dbReference>
<feature type="compositionally biased region" description="Basic and acidic residues" evidence="1">
    <location>
        <begin position="48"/>
        <end position="57"/>
    </location>
</feature>
<dbReference type="AlphaFoldDB" id="A0AA39ZDS8"/>
<proteinExistence type="predicted"/>
<sequence>MDNTTSSGTYRHDQAQYRSPYARDYHVDVSRHGSTVVINHHRPNPSTDEPRASESRDAYTSYSSKHKDNRHKGSDRDQT</sequence>